<dbReference type="PANTHER" id="PTHR10663:SF333">
    <property type="entry name" value="PROTEIN MON2 HOMOLOG"/>
    <property type="match status" value="1"/>
</dbReference>
<comment type="similarity">
    <text evidence="1">Belongs to the MON2 family.</text>
</comment>
<feature type="domain" description="Mon2/Sec7/BIG1-like HUS" evidence="5">
    <location>
        <begin position="205"/>
        <end position="359"/>
    </location>
</feature>
<protein>
    <recommendedName>
        <fullName evidence="10">Protein MON2 homolog</fullName>
    </recommendedName>
</protein>
<feature type="region of interest" description="Disordered" evidence="4">
    <location>
        <begin position="1450"/>
        <end position="1470"/>
    </location>
</feature>
<comment type="caution">
    <text evidence="8">The sequence shown here is derived from an EMBL/GenBank/DDBJ whole genome shotgun (WGS) entry which is preliminary data.</text>
</comment>
<sequence>MSGLTTSLNAELLQLSNEARRKHPEIKEAAERSIIVLRTLKERPGKDISQELAKNTDFLRPFLLACDSKHVKLITISIGCLHKLISHHAIPESSVKTILKTLNDIMSQGVEIQLKILQTVPPLLSNYQALHGDLLAEALLICFRIQDSKVVVVNNTAAATLRQLVINIFEKVQEEDEINEKNGSVKPTSTVVSIIGEGVVPLRPCARDAYFLFQDLCLLTNAEPPVYLRLHGLSRTFGLELIESVLTNHSKLFKTHSEFSLLLRERVCPLIIKNFSEKSDFPTTMRLMRVVYILFRQFNDILVMECEIFLTMFIKNLEPDTPLWQRVISMEIFRGICADASLLRSIYHLYDKQGQSTHIFQDMVNGFKKLATEKPQALGVGSHSLVGHLHQGRESMDLSGITGVVVGGSGQVDSAGLNVLNSTMKVECIDQLDKVDPPPIPETYLYYLALLCLSLIADSLHSFISTIFSEVIQKQFEKKSQERKTLTLTFSAESSQTQQPTIFGYSTLKLLEDHPSNKEILLVTEMANTAWPGLLAALSFFLTTNLDEELFSGVLRSFQNFTIVCGVLQLSTPRDAFLTSLSKGAVPPSVVTALSAESKAVHTSSGTSGTTNDGSPLNTLSDRNLSCLKILLNVAQYLGGVLGESWYLILETLQLADLILFPKHARGARIIGSQNAASVSVTSLSSPITAGSSNSSLQTSTTPPNINKRFSLGATQSTSIGSSSQAGSSSTYLSSQQTAIENHLSVLFNQIKKLFDNCKYLDDDALQFFTRSLCKLNAYTWGLPWDEDNPVISQETVSMEGKAPKSIPLSTLRGNKSDEKSFAIDKLHSVALSNLHSMIAREPTLIWDLIVSHLITTANYVSTPQQIRKQACKTLDDIIIASMSYASSIQLESDERIQMQLLVSLNQLINNPNMIAQNLSKGFYVNVQKRGLETLNKLLQTSGHSFIYGWGMIFDMIKNVCVANSSGESKEEGDSVGIDNTFDASSFGVSNNNKTSGLVRVAFPSLQLICTDFLSLLSPECLKQCINTLGAFGLQIDDLNISLTALGLLWNVSDHIQTKRSELEKNFGTNYEKSEIIKDMIIEQEIERAIQGELSPQTMNALWMLILLQLSKICSDVRPQVRNGANQTLFRTIDMNGAVLESQTWHTCIWKVLFPLLDSIKQTSEKVVKAMQQQQQTANSEKIMVHHTRNTVDKQWDETKVLVLTGMSGIIKNFLPFLINLEDFKQAWELFLSHLQDSCLYSSLEVALAAIKSLNTMIQFPEDEIHSNLPKENISLLWKNAWITWERIGLGIITPINKQNNNNNNNNNDDDDNNNDNIVDNVPTSHNKKMVSSQFNQETLTAYIIAFGDLYKTIRSDFSIKEIKRLLKVVYGILTYPNSPSYRPDHDYLTPLQEAILDVMGNIDLSVPDAPAAVLRDLAKYITLAFVIKPPQNEIISNLKMKKQGNSDSVVVKQRSSSNNTKSKKSETTVSTSKKSYENVTFIVFSKTVMRNVQNLFKKFVKDKGIYSEGVFERIIWAYGIPMKLKYNCPPSGKHIEDIELWKIATTAFLEIVKDGLIAFENFGDEISKECFVNVWKQLTEVIHGTLISNCHPPSVLKTEQQDADEAFDMRFLFSLQSDVMIHMGPRVPQTLIKKIVEAIQEGSQLYFTGVKRREIVNGFVNESSSNNNDDDDDDDHNNNDDDGYELNKVSEKVEGITTEIIPVARERFAYACLQCLFDLCSDGQNDEVEIRQRIAAVAAPILLERCASVIRNYTADQSLLGKYPFPRSVSELSWVRNDEILLVLQQSIKLRFRLNILKVDENITNPLTKQVLSGQSAHLFYLYPVICGAISLPDENIVGLLKECLRKIGEELGV</sequence>
<feature type="domain" description="Mon2/Sec7/BIG1-like dimerisation and cyclophilin-binding" evidence="7">
    <location>
        <begin position="3"/>
        <end position="176"/>
    </location>
</feature>
<dbReference type="Pfam" id="PF16206">
    <property type="entry name" value="Mon2_C"/>
    <property type="match status" value="2"/>
</dbReference>
<evidence type="ECO:0000313" key="8">
    <source>
        <dbReference type="EMBL" id="RHZ78300.1"/>
    </source>
</evidence>
<feature type="compositionally biased region" description="Acidic residues" evidence="4">
    <location>
        <begin position="1669"/>
        <end position="1685"/>
    </location>
</feature>
<proteinExistence type="inferred from homology"/>
<dbReference type="InterPro" id="IPR032691">
    <property type="entry name" value="Mon2/Sec7/BIG1-like_HUS"/>
</dbReference>
<keyword evidence="3" id="KW-0653">Protein transport</keyword>
<gene>
    <name evidence="8" type="ORF">Glove_166g199</name>
</gene>
<evidence type="ECO:0000256" key="3">
    <source>
        <dbReference type="ARBA" id="ARBA00022927"/>
    </source>
</evidence>
<reference evidence="8 9" key="1">
    <citation type="submission" date="2018-08" db="EMBL/GenBank/DDBJ databases">
        <title>Genome and evolution of the arbuscular mycorrhizal fungus Diversispora epigaea (formerly Glomus versiforme) and its bacterial endosymbionts.</title>
        <authorList>
            <person name="Sun X."/>
            <person name="Fei Z."/>
            <person name="Harrison M."/>
        </authorList>
    </citation>
    <scope>NUCLEOTIDE SEQUENCE [LARGE SCALE GENOMIC DNA]</scope>
    <source>
        <strain evidence="8 9">IT104</strain>
    </source>
</reference>
<evidence type="ECO:0008006" key="10">
    <source>
        <dbReference type="Google" id="ProtNLM"/>
    </source>
</evidence>
<dbReference type="InterPro" id="IPR032817">
    <property type="entry name" value="Mon2_C"/>
</dbReference>
<dbReference type="GO" id="GO:0015031">
    <property type="term" value="P:protein transport"/>
    <property type="evidence" value="ECO:0007669"/>
    <property type="project" value="UniProtKB-KW"/>
</dbReference>
<evidence type="ECO:0000256" key="4">
    <source>
        <dbReference type="SAM" id="MobiDB-lite"/>
    </source>
</evidence>
<keyword evidence="9" id="KW-1185">Reference proteome</keyword>
<keyword evidence="2" id="KW-0813">Transport</keyword>
<feature type="region of interest" description="Disordered" evidence="4">
    <location>
        <begin position="1298"/>
        <end position="1323"/>
    </location>
</feature>
<accession>A0A397J037</accession>
<dbReference type="InterPro" id="IPR016024">
    <property type="entry name" value="ARM-type_fold"/>
</dbReference>
<name>A0A397J037_9GLOM</name>
<dbReference type="OrthoDB" id="294853at2759"/>
<evidence type="ECO:0000259" key="7">
    <source>
        <dbReference type="Pfam" id="PF16213"/>
    </source>
</evidence>
<feature type="domain" description="Mon2 C-terminal" evidence="6">
    <location>
        <begin position="1011"/>
        <end position="1261"/>
    </location>
</feature>
<dbReference type="GO" id="GO:0005794">
    <property type="term" value="C:Golgi apparatus"/>
    <property type="evidence" value="ECO:0007669"/>
    <property type="project" value="UniProtKB-ARBA"/>
</dbReference>
<evidence type="ECO:0000259" key="6">
    <source>
        <dbReference type="Pfam" id="PF16206"/>
    </source>
</evidence>
<dbReference type="Pfam" id="PF12783">
    <property type="entry name" value="Sec7-like_HUS"/>
    <property type="match status" value="1"/>
</dbReference>
<evidence type="ECO:0000313" key="9">
    <source>
        <dbReference type="Proteomes" id="UP000266861"/>
    </source>
</evidence>
<dbReference type="PANTHER" id="PTHR10663">
    <property type="entry name" value="GUANYL-NUCLEOTIDE EXCHANGE FACTOR"/>
    <property type="match status" value="1"/>
</dbReference>
<dbReference type="InterPro" id="IPR032629">
    <property type="entry name" value="DCB_dom"/>
</dbReference>
<feature type="region of interest" description="Disordered" evidence="4">
    <location>
        <begin position="1661"/>
        <end position="1689"/>
    </location>
</feature>
<organism evidence="8 9">
    <name type="scientific">Diversispora epigaea</name>
    <dbReference type="NCBI Taxonomy" id="1348612"/>
    <lineage>
        <taxon>Eukaryota</taxon>
        <taxon>Fungi</taxon>
        <taxon>Fungi incertae sedis</taxon>
        <taxon>Mucoromycota</taxon>
        <taxon>Glomeromycotina</taxon>
        <taxon>Glomeromycetes</taxon>
        <taxon>Diversisporales</taxon>
        <taxon>Diversisporaceae</taxon>
        <taxon>Diversispora</taxon>
    </lineage>
</organism>
<dbReference type="SUPFAM" id="SSF48371">
    <property type="entry name" value="ARM repeat"/>
    <property type="match status" value="2"/>
</dbReference>
<evidence type="ECO:0000259" key="5">
    <source>
        <dbReference type="Pfam" id="PF12783"/>
    </source>
</evidence>
<dbReference type="STRING" id="1348612.A0A397J037"/>
<feature type="domain" description="Mon2 C-terminal" evidence="6">
    <location>
        <begin position="1277"/>
        <end position="1644"/>
    </location>
</feature>
<dbReference type="Proteomes" id="UP000266861">
    <property type="component" value="Unassembled WGS sequence"/>
</dbReference>
<dbReference type="Pfam" id="PF16213">
    <property type="entry name" value="DCB"/>
    <property type="match status" value="1"/>
</dbReference>
<dbReference type="EMBL" id="PQFF01000156">
    <property type="protein sequence ID" value="RHZ78300.1"/>
    <property type="molecule type" value="Genomic_DNA"/>
</dbReference>
<evidence type="ECO:0000256" key="2">
    <source>
        <dbReference type="ARBA" id="ARBA00022448"/>
    </source>
</evidence>
<evidence type="ECO:0000256" key="1">
    <source>
        <dbReference type="ARBA" id="ARBA00008144"/>
    </source>
</evidence>